<sequence>MHQGEIIAFYRKKLGLTQDKLGEGICSKTHISKIEKGTTDVSSEIITLLCKRLGIDISLEKNKFSDLHKKIYQWHDYLIKENDKQIERLKIEIEQVELLEKTIYYPLYQILESRYYLYKNDTNRCEKLLGILREKCKELPQFEMDMLHHVYGIFFIKSNQYQEALNYLKKINENIYNCKEYYYHLALTYFSLDFKVLSYSYASKALDYFREINHFKRIHDVKILMLMLIEDECIDDFSVIFDDYQKLLEVCNFFKDDFTKAKLYNNLAYQLYKREKFEESIQYYRQALFFKDQYTVSYLKSLHGYIRSGLMIDLSKKEIITMLNKGLGISKKIKNEYYNVLLKKYYLKLEDDESYYKYLEQIAFPFFLEKGKYEELENCGHELLVYYNNTGQYKKGINLAITLTKS</sequence>
<dbReference type="AlphaFoldDB" id="A0A9W3VA74"/>
<dbReference type="RefSeq" id="WP_061885388.1">
    <property type="nucleotide sequence ID" value="NZ_CP014289.1"/>
</dbReference>
<accession>A0A9W3VA74</accession>
<dbReference type="Gene3D" id="1.10.260.40">
    <property type="entry name" value="lambda repressor-like DNA-binding domains"/>
    <property type="match status" value="1"/>
</dbReference>
<dbReference type="InterPro" id="IPR001387">
    <property type="entry name" value="Cro/C1-type_HTH"/>
</dbReference>
<dbReference type="GO" id="GO:0003677">
    <property type="term" value="F:DNA binding"/>
    <property type="evidence" value="ECO:0007669"/>
    <property type="project" value="InterPro"/>
</dbReference>
<dbReference type="SMART" id="SM00530">
    <property type="entry name" value="HTH_XRE"/>
    <property type="match status" value="1"/>
</dbReference>
<evidence type="ECO:0000313" key="2">
    <source>
        <dbReference type="Proteomes" id="UP000269847"/>
    </source>
</evidence>
<dbReference type="EMBL" id="CP032608">
    <property type="protein sequence ID" value="AYF81293.1"/>
    <property type="molecule type" value="Genomic_DNA"/>
</dbReference>
<dbReference type="PROSITE" id="PS50005">
    <property type="entry name" value="TPR"/>
    <property type="match status" value="1"/>
</dbReference>
<dbReference type="Gene3D" id="1.25.40.10">
    <property type="entry name" value="Tetratricopeptide repeat domain"/>
    <property type="match status" value="1"/>
</dbReference>
<protein>
    <submittedName>
        <fullName evidence="1">XRE family transcriptional regulator</fullName>
    </submittedName>
</protein>
<dbReference type="SUPFAM" id="SSF47413">
    <property type="entry name" value="lambda repressor-like DNA-binding domains"/>
    <property type="match status" value="1"/>
</dbReference>
<reference evidence="1 2" key="1">
    <citation type="submission" date="2018-09" db="EMBL/GenBank/DDBJ databases">
        <title>Complete genome of Bacillus thuringiensis strain QZL38.</title>
        <authorList>
            <person name="Song F."/>
        </authorList>
    </citation>
    <scope>NUCLEOTIDE SEQUENCE [LARGE SCALE GENOMIC DNA]</scope>
    <source>
        <strain evidence="1 2">QZL38</strain>
    </source>
</reference>
<dbReference type="SMART" id="SM00028">
    <property type="entry name" value="TPR"/>
    <property type="match status" value="1"/>
</dbReference>
<dbReference type="SMR" id="A0A9W3VA74"/>
<evidence type="ECO:0000313" key="1">
    <source>
        <dbReference type="EMBL" id="AYF81293.1"/>
    </source>
</evidence>
<proteinExistence type="predicted"/>
<dbReference type="InterPro" id="IPR019734">
    <property type="entry name" value="TPR_rpt"/>
</dbReference>
<dbReference type="PROSITE" id="PS50943">
    <property type="entry name" value="HTH_CROC1"/>
    <property type="match status" value="1"/>
</dbReference>
<dbReference type="SUPFAM" id="SSF48452">
    <property type="entry name" value="TPR-like"/>
    <property type="match status" value="1"/>
</dbReference>
<dbReference type="InterPro" id="IPR010982">
    <property type="entry name" value="Lambda_DNA-bd_dom_sf"/>
</dbReference>
<organism evidence="1 2">
    <name type="scientific">Bacillus thuringiensis</name>
    <dbReference type="NCBI Taxonomy" id="1428"/>
    <lineage>
        <taxon>Bacteria</taxon>
        <taxon>Bacillati</taxon>
        <taxon>Bacillota</taxon>
        <taxon>Bacilli</taxon>
        <taxon>Bacillales</taxon>
        <taxon>Bacillaceae</taxon>
        <taxon>Bacillus</taxon>
        <taxon>Bacillus cereus group</taxon>
    </lineage>
</organism>
<name>A0A9W3VA74_BACTU</name>
<dbReference type="Proteomes" id="UP000269847">
    <property type="component" value="Chromosome"/>
</dbReference>
<dbReference type="Pfam" id="PF01381">
    <property type="entry name" value="HTH_3"/>
    <property type="match status" value="1"/>
</dbReference>
<gene>
    <name evidence="1" type="ORF">D7J84_08760</name>
</gene>
<dbReference type="CDD" id="cd00093">
    <property type="entry name" value="HTH_XRE"/>
    <property type="match status" value="1"/>
</dbReference>
<dbReference type="InterPro" id="IPR011990">
    <property type="entry name" value="TPR-like_helical_dom_sf"/>
</dbReference>